<feature type="domain" description="PLA2c" evidence="10">
    <location>
        <begin position="56"/>
        <end position="609"/>
    </location>
</feature>
<evidence type="ECO:0000256" key="7">
    <source>
        <dbReference type="ARBA" id="ARBA00023180"/>
    </source>
</evidence>
<feature type="signal peptide" evidence="9">
    <location>
        <begin position="1"/>
        <end position="22"/>
    </location>
</feature>
<evidence type="ECO:0000256" key="8">
    <source>
        <dbReference type="PROSITE-ProRule" id="PRU00555"/>
    </source>
</evidence>
<evidence type="ECO:0000313" key="12">
    <source>
        <dbReference type="Proteomes" id="UP000309038"/>
    </source>
</evidence>
<dbReference type="PROSITE" id="PS51210">
    <property type="entry name" value="PLA2C"/>
    <property type="match status" value="1"/>
</dbReference>
<name>A0A4S4KIE4_9APHY</name>
<evidence type="ECO:0000313" key="11">
    <source>
        <dbReference type="EMBL" id="THG98094.1"/>
    </source>
</evidence>
<evidence type="ECO:0000256" key="9">
    <source>
        <dbReference type="RuleBase" id="RU362103"/>
    </source>
</evidence>
<accession>A0A4S4KIE4</accession>
<dbReference type="SMART" id="SM00022">
    <property type="entry name" value="PLAc"/>
    <property type="match status" value="1"/>
</dbReference>
<keyword evidence="12" id="KW-1185">Reference proteome</keyword>
<reference evidence="11 12" key="1">
    <citation type="submission" date="2019-02" db="EMBL/GenBank/DDBJ databases">
        <title>Genome sequencing of the rare red list fungi Phlebia centrifuga.</title>
        <authorList>
            <person name="Buettner E."/>
            <person name="Kellner H."/>
        </authorList>
    </citation>
    <scope>NUCLEOTIDE SEQUENCE [LARGE SCALE GENOMIC DNA]</scope>
    <source>
        <strain evidence="11 12">DSM 108282</strain>
    </source>
</reference>
<dbReference type="GO" id="GO:0005829">
    <property type="term" value="C:cytosol"/>
    <property type="evidence" value="ECO:0007669"/>
    <property type="project" value="TreeGrafter"/>
</dbReference>
<dbReference type="Proteomes" id="UP000309038">
    <property type="component" value="Unassembled WGS sequence"/>
</dbReference>
<comment type="similarity">
    <text evidence="1 9">Belongs to the lysophospholipase family.</text>
</comment>
<dbReference type="SUPFAM" id="SSF52151">
    <property type="entry name" value="FabD/lysophospholipase-like"/>
    <property type="match status" value="1"/>
</dbReference>
<keyword evidence="5 8" id="KW-0442">Lipid degradation</keyword>
<evidence type="ECO:0000256" key="4">
    <source>
        <dbReference type="ARBA" id="ARBA00022801"/>
    </source>
</evidence>
<dbReference type="GO" id="GO:0004622">
    <property type="term" value="F:phosphatidylcholine lysophospholipase activity"/>
    <property type="evidence" value="ECO:0007669"/>
    <property type="project" value="UniProtKB-EC"/>
</dbReference>
<proteinExistence type="inferred from homology"/>
<dbReference type="PANTHER" id="PTHR10728">
    <property type="entry name" value="CYTOSOLIC PHOSPHOLIPASE A2"/>
    <property type="match status" value="1"/>
</dbReference>
<protein>
    <recommendedName>
        <fullName evidence="2 9">Lysophospholipase</fullName>
        <ecNumber evidence="2 9">3.1.1.5</ecNumber>
    </recommendedName>
</protein>
<evidence type="ECO:0000256" key="1">
    <source>
        <dbReference type="ARBA" id="ARBA00008780"/>
    </source>
</evidence>
<evidence type="ECO:0000256" key="2">
    <source>
        <dbReference type="ARBA" id="ARBA00013274"/>
    </source>
</evidence>
<keyword evidence="3 9" id="KW-0732">Signal</keyword>
<keyword evidence="7" id="KW-0325">Glycoprotein</keyword>
<keyword evidence="6 8" id="KW-0443">Lipid metabolism</keyword>
<dbReference type="GO" id="GO:0004623">
    <property type="term" value="F:phospholipase A2 activity"/>
    <property type="evidence" value="ECO:0007669"/>
    <property type="project" value="TreeGrafter"/>
</dbReference>
<comment type="catalytic activity">
    <reaction evidence="9">
        <text>a 1-acyl-sn-glycero-3-phosphocholine + H2O = sn-glycerol 3-phosphocholine + a fatty acid + H(+)</text>
        <dbReference type="Rhea" id="RHEA:15177"/>
        <dbReference type="ChEBI" id="CHEBI:15377"/>
        <dbReference type="ChEBI" id="CHEBI:15378"/>
        <dbReference type="ChEBI" id="CHEBI:16870"/>
        <dbReference type="ChEBI" id="CHEBI:28868"/>
        <dbReference type="ChEBI" id="CHEBI:58168"/>
        <dbReference type="EC" id="3.1.1.5"/>
    </reaction>
</comment>
<dbReference type="PANTHER" id="PTHR10728:SF33">
    <property type="entry name" value="LYSOPHOSPHOLIPASE 1-RELATED"/>
    <property type="match status" value="1"/>
</dbReference>
<comment type="caution">
    <text evidence="11">The sequence shown here is derived from an EMBL/GenBank/DDBJ whole genome shotgun (WGS) entry which is preliminary data.</text>
</comment>
<organism evidence="11 12">
    <name type="scientific">Hermanssonia centrifuga</name>
    <dbReference type="NCBI Taxonomy" id="98765"/>
    <lineage>
        <taxon>Eukaryota</taxon>
        <taxon>Fungi</taxon>
        <taxon>Dikarya</taxon>
        <taxon>Basidiomycota</taxon>
        <taxon>Agaricomycotina</taxon>
        <taxon>Agaricomycetes</taxon>
        <taxon>Polyporales</taxon>
        <taxon>Meruliaceae</taxon>
        <taxon>Hermanssonia</taxon>
    </lineage>
</organism>
<dbReference type="EMBL" id="SGPJ01000135">
    <property type="protein sequence ID" value="THG98094.1"/>
    <property type="molecule type" value="Genomic_DNA"/>
</dbReference>
<dbReference type="Pfam" id="PF01735">
    <property type="entry name" value="PLA2_B"/>
    <property type="match status" value="1"/>
</dbReference>
<dbReference type="AlphaFoldDB" id="A0A4S4KIE4"/>
<gene>
    <name evidence="11" type="ORF">EW026_g4043</name>
</gene>
<dbReference type="GO" id="GO:0046475">
    <property type="term" value="P:glycerophospholipid catabolic process"/>
    <property type="evidence" value="ECO:0007669"/>
    <property type="project" value="TreeGrafter"/>
</dbReference>
<evidence type="ECO:0000259" key="10">
    <source>
        <dbReference type="PROSITE" id="PS51210"/>
    </source>
</evidence>
<feature type="chain" id="PRO_5020899279" description="Lysophospholipase" evidence="9">
    <location>
        <begin position="23"/>
        <end position="609"/>
    </location>
</feature>
<evidence type="ECO:0000256" key="6">
    <source>
        <dbReference type="ARBA" id="ARBA00023098"/>
    </source>
</evidence>
<keyword evidence="4 8" id="KW-0378">Hydrolase</keyword>
<evidence type="ECO:0000256" key="3">
    <source>
        <dbReference type="ARBA" id="ARBA00022729"/>
    </source>
</evidence>
<dbReference type="InterPro" id="IPR016035">
    <property type="entry name" value="Acyl_Trfase/lysoPLipase"/>
</dbReference>
<dbReference type="EC" id="3.1.1.5" evidence="2 9"/>
<evidence type="ECO:0000256" key="5">
    <source>
        <dbReference type="ARBA" id="ARBA00022963"/>
    </source>
</evidence>
<sequence>MVNYAWVVIFAVFSLSPTSTIAQQAAAAAYAPTSSACSSDAVLVRSAGTTHQSLSAQEAAYIATRKSKVLPGAWASYLSNVKASAKARHITLPNYVSDILAERDHDKLPTLGIATSGGGYRAAIFGAGVMNTFDSRNKTSVLSGTGGLLQTASYLAGLSGGAWLVGSLIQANFPRFFELIFGPETTTPTSLNAFGGWNAQISLLQPSNNASVEDAFLVSLIEEVAGKAEAGFPVTIADVWARALSRHFANGTTATNFFDLNVIHGAGLTLSGIANLPTFVEHQIPFPIILADTISKFEDKSASVDVVGNTVPLTNPIYEFNPFESGSFDPMLSAFTPTKFLGSHNGTCVSGFDQISFIEGISSNLFNSFNVTPDSLALSSVGPIIAALKATFPQSNLELDAGLVPNPFMGMAPKTFIDSNQTLLAMVDGGEDGEVDPLQPLLVKARGVDVILAIDAPADTEENFTNGSSILATAQRVALFPSTYSFPPIPSSPNTFVSHNLVKQPTFFGCNSDTKAPLVIYIANGGAPLGQTPLTNIPTAQDAYNNSQIQGMLNQIFDIATQGIPIHPDVKDPEWPVCLICGVVDRARERAGIKRSGSCESCLQRYCWS</sequence>
<dbReference type="InterPro" id="IPR002642">
    <property type="entry name" value="LysoPLipase_cat_dom"/>
</dbReference>
<dbReference type="Gene3D" id="3.40.1090.10">
    <property type="entry name" value="Cytosolic phospholipase A2 catalytic domain"/>
    <property type="match status" value="1"/>
</dbReference>